<evidence type="ECO:0000313" key="1">
    <source>
        <dbReference type="EMBL" id="SHN47686.1"/>
    </source>
</evidence>
<sequence length="32" mass="3959">MLIRTPVVERRLSLLRSPQLETRYTPQDNCWW</sequence>
<gene>
    <name evidence="1" type="ORF">SAMN05443668_12668</name>
</gene>
<dbReference type="Proteomes" id="UP000184440">
    <property type="component" value="Unassembled WGS sequence"/>
</dbReference>
<reference evidence="1 2" key="1">
    <citation type="submission" date="2016-11" db="EMBL/GenBank/DDBJ databases">
        <authorList>
            <person name="Jaros S."/>
            <person name="Januszkiewicz K."/>
            <person name="Wedrychowicz H."/>
        </authorList>
    </citation>
    <scope>NUCLEOTIDE SEQUENCE [LARGE SCALE GENOMIC DNA]</scope>
    <source>
        <strain evidence="1 2">DSM 46144</strain>
    </source>
</reference>
<name>A0A1M7RNL6_9ACTN</name>
<dbReference type="STRING" id="134849.SAMN05443668_12668"/>
<proteinExistence type="predicted"/>
<evidence type="ECO:0000313" key="2">
    <source>
        <dbReference type="Proteomes" id="UP000184440"/>
    </source>
</evidence>
<organism evidence="1 2">
    <name type="scientific">Cryptosporangium aurantiacum</name>
    <dbReference type="NCBI Taxonomy" id="134849"/>
    <lineage>
        <taxon>Bacteria</taxon>
        <taxon>Bacillati</taxon>
        <taxon>Actinomycetota</taxon>
        <taxon>Actinomycetes</taxon>
        <taxon>Cryptosporangiales</taxon>
        <taxon>Cryptosporangiaceae</taxon>
        <taxon>Cryptosporangium</taxon>
    </lineage>
</organism>
<dbReference type="EMBL" id="FRCS01000026">
    <property type="protein sequence ID" value="SHN47686.1"/>
    <property type="molecule type" value="Genomic_DNA"/>
</dbReference>
<dbReference type="AlphaFoldDB" id="A0A1M7RNL6"/>
<accession>A0A1M7RNL6</accession>
<protein>
    <submittedName>
        <fullName evidence="1">Uncharacterized protein</fullName>
    </submittedName>
</protein>
<keyword evidence="2" id="KW-1185">Reference proteome</keyword>